<keyword evidence="4" id="KW-1185">Reference proteome</keyword>
<feature type="compositionally biased region" description="Polar residues" evidence="1">
    <location>
        <begin position="68"/>
        <end position="99"/>
    </location>
</feature>
<name>A0ABQ3I5V1_9BACT</name>
<reference evidence="4" key="1">
    <citation type="journal article" date="2019" name="Int. J. Syst. Evol. Microbiol.">
        <title>The Global Catalogue of Microorganisms (GCM) 10K type strain sequencing project: providing services to taxonomists for standard genome sequencing and annotation.</title>
        <authorList>
            <consortium name="The Broad Institute Genomics Platform"/>
            <consortium name="The Broad Institute Genome Sequencing Center for Infectious Disease"/>
            <person name="Wu L."/>
            <person name="Ma J."/>
        </authorList>
    </citation>
    <scope>NUCLEOTIDE SEQUENCE [LARGE SCALE GENOMIC DNA]</scope>
    <source>
        <strain evidence="4">CGMCC 1.15111</strain>
    </source>
</reference>
<proteinExistence type="predicted"/>
<gene>
    <name evidence="3" type="ORF">GCM10011340_19760</name>
</gene>
<feature type="transmembrane region" description="Helical" evidence="2">
    <location>
        <begin position="41"/>
        <end position="62"/>
    </location>
</feature>
<keyword evidence="2" id="KW-0812">Transmembrane</keyword>
<keyword evidence="2" id="KW-0472">Membrane</keyword>
<organism evidence="3 4">
    <name type="scientific">Roseivirga thermotolerans</name>
    <dbReference type="NCBI Taxonomy" id="1758176"/>
    <lineage>
        <taxon>Bacteria</taxon>
        <taxon>Pseudomonadati</taxon>
        <taxon>Bacteroidota</taxon>
        <taxon>Cytophagia</taxon>
        <taxon>Cytophagales</taxon>
        <taxon>Roseivirgaceae</taxon>
        <taxon>Roseivirga</taxon>
    </lineage>
</organism>
<comment type="caution">
    <text evidence="3">The sequence shown here is derived from an EMBL/GenBank/DDBJ whole genome shotgun (WGS) entry which is preliminary data.</text>
</comment>
<sequence>MKGNPIDELFLKGLASHKMPPPADIWAKLENQLPQKKKRGVYFWMSIAASTMLLAAMGWLALTNTGKEPSGQELAQQATEQTGPANNMPPKTQATQPQTLAKRDKLPDATNPPVKIPTLVNAKQLDQTALAETQATLPVNLADVNLAELSIEPISPTTLQTPVLFVSNRRARSLSINEDALLEQLIISPAEMEAVENESKKKPGFLNSIVSVARSVNNGKKAISEIRKSKNEFVSNELKYGLKTEGEDEDIDEHPPLKQ</sequence>
<accession>A0ABQ3I5V1</accession>
<dbReference type="Proteomes" id="UP000658258">
    <property type="component" value="Unassembled WGS sequence"/>
</dbReference>
<evidence type="ECO:0000256" key="2">
    <source>
        <dbReference type="SAM" id="Phobius"/>
    </source>
</evidence>
<evidence type="ECO:0000313" key="4">
    <source>
        <dbReference type="Proteomes" id="UP000658258"/>
    </source>
</evidence>
<evidence type="ECO:0000313" key="3">
    <source>
        <dbReference type="EMBL" id="GHE64804.1"/>
    </source>
</evidence>
<dbReference type="EMBL" id="BNAG01000003">
    <property type="protein sequence ID" value="GHE64804.1"/>
    <property type="molecule type" value="Genomic_DNA"/>
</dbReference>
<evidence type="ECO:0000256" key="1">
    <source>
        <dbReference type="SAM" id="MobiDB-lite"/>
    </source>
</evidence>
<dbReference type="RefSeq" id="WP_189630094.1">
    <property type="nucleotide sequence ID" value="NZ_BNAG01000003.1"/>
</dbReference>
<feature type="region of interest" description="Disordered" evidence="1">
    <location>
        <begin position="68"/>
        <end position="113"/>
    </location>
</feature>
<keyword evidence="2" id="KW-1133">Transmembrane helix</keyword>
<protein>
    <submittedName>
        <fullName evidence="3">Uncharacterized protein</fullName>
    </submittedName>
</protein>